<feature type="region of interest" description="Disordered" evidence="5">
    <location>
        <begin position="1549"/>
        <end position="1572"/>
    </location>
</feature>
<feature type="coiled-coil region" evidence="4">
    <location>
        <begin position="596"/>
        <end position="636"/>
    </location>
</feature>
<dbReference type="InterPro" id="IPR016024">
    <property type="entry name" value="ARM-type_fold"/>
</dbReference>
<evidence type="ECO:0000313" key="7">
    <source>
        <dbReference type="Proteomes" id="UP000054937"/>
    </source>
</evidence>
<feature type="region of interest" description="Disordered" evidence="5">
    <location>
        <begin position="1075"/>
        <end position="1101"/>
    </location>
</feature>
<dbReference type="EMBL" id="LDAU01000025">
    <property type="protein sequence ID" value="KRX10664.1"/>
    <property type="molecule type" value="Genomic_DNA"/>
</dbReference>
<evidence type="ECO:0000256" key="2">
    <source>
        <dbReference type="ARBA" id="ARBA00004177"/>
    </source>
</evidence>
<accession>A0A0V0R8Y0</accession>
<dbReference type="InParanoid" id="A0A0V0R8Y0"/>
<organism evidence="6 7">
    <name type="scientific">Pseudocohnilembus persalinus</name>
    <name type="common">Ciliate</name>
    <dbReference type="NCBI Taxonomy" id="266149"/>
    <lineage>
        <taxon>Eukaryota</taxon>
        <taxon>Sar</taxon>
        <taxon>Alveolata</taxon>
        <taxon>Ciliophora</taxon>
        <taxon>Intramacronucleata</taxon>
        <taxon>Oligohymenophorea</taxon>
        <taxon>Scuticociliatia</taxon>
        <taxon>Philasterida</taxon>
        <taxon>Pseudocohnilembidae</taxon>
        <taxon>Pseudocohnilembus</taxon>
    </lineage>
</organism>
<dbReference type="GO" id="GO:0005765">
    <property type="term" value="C:lysosomal membrane"/>
    <property type="evidence" value="ECO:0007669"/>
    <property type="project" value="UniProtKB-SubCell"/>
</dbReference>
<dbReference type="PANTHER" id="PTHR45981">
    <property type="entry name" value="LD02310P"/>
    <property type="match status" value="1"/>
</dbReference>
<evidence type="ECO:0000313" key="6">
    <source>
        <dbReference type="EMBL" id="KRX10664.1"/>
    </source>
</evidence>
<evidence type="ECO:0000256" key="4">
    <source>
        <dbReference type="SAM" id="Coils"/>
    </source>
</evidence>
<dbReference type="InterPro" id="IPR011989">
    <property type="entry name" value="ARM-like"/>
</dbReference>
<evidence type="ECO:0000256" key="1">
    <source>
        <dbReference type="ARBA" id="ARBA00004127"/>
    </source>
</evidence>
<sequence>MYMRIYVLMVLSEQPESIKNYFSGSQIVHLAKNVLNQDNFHENIIQYCSSMLSNCSRDKNLLQQIMDLDLINRFFELWNQQKFDFEDLIKLVAHISALMPIKSNQINKKLYQEIFNFLYQNLQENPLPLQKIIACLICILNMSKTEKGLIKAIGRSNLIEIIKDIVYQIQINNSNQFNLLQICASLISNILVDPDLPENNQTIIIQIIQKFYDLVLQNKKQNNFQVNLEYMKLVHNLVMIHKNLRESASVQKFVDLTLQLLTKDYNQNQQENQTILTYGMNIINYLIQGSNFYFESIRDNYQVIDKIMDFFVYLIYNINRYNNQFRVSLFIFLVNLSYQVKDIPNYFEKKLSLDEFFQKFKEILNYTNQNQIQNQNYNQNQIQNQNQADISYPERISLLSLLTNLNSSKEIQQILIKYPSTLSLIEEIFAKNSAKNADLLSQTVLKLLGNLSCNQNFHRFLATENILQKLKQIFDDPQANTEIRVRIQFIFSNLTFSELTHLPILAAQGLQIIEREFPTLNQFTSEIEPPQNQITPVLLLQLNQQNFSLLSNQINMVTTLSFFEECDKPMQIQILKSACDYLQDTSYLYPSYQQQIQQNQHQQKNLQISNQNQKQENNQNQNLLNFQNQNQKEKEKQTQSRIQLGKQIFRNIILLLQQNSSYNILQLVPIIKTIEKCHIFNKIYFDFNKIAYCLLDIIILFDDLQVKNVYFQFFVNLTNSRLFFQKTSKKVATKCIDQLFQYTGIILNKLETYLKKNLLLPQNRQLAQQQICNYLNLLQNYANFSSGNEIMNVFNSPEKKNFFLKCLKYGKYNDPGIFMQTLCTLCYFYKQQNIRFKILDYKTLFLELENYKKLSKVFPNFEFILVTILQIILEIHHYKFDFIQHKQIYREHKMLQSSRNQLQQIQFPQFTVKNMNSDLKFIINVVQQIVKREIPKNYEKKRSSENLSNFSNFMENSNSQFEFQNKKYNISKNQTALNQKSQILFYKLLCNLTAVPENKTYLFYTKIAKQIYLTLFNQLSVEQSEYDCALKSLLNLSRFKDFYEEISCEDIFNFVKKSQESYKLQKIQDKLENLENSKSSQTSNYSKNLSQNSKNQSRRSSIPPQANFYQELLQLIINMLDLAEFSEYQYLIDNIIDFLVSEIFVQTQIGDELLNSVFILLEKIFMQKQLLFQIAKNESLFKELFNFIKNQDLKNPALFKQYKKIWFLLTYFLDSKECLSHLIIYGLFEIIKQKLYFFFNSWSTFALLVESPQKLRESSQKTNQNEIINQLNLLSLILKITNSVFLQKLNKQGDHQLILQHFTNDQQFISENLQQKSEKVKIILCKFQPVIELLNKILKLSDIVFQNSNSVVITDLILNISKISLSIYPKQDQIFVLDVLSDFLNLYKINEKLIKNPLNLQNIVQTLTIIYQEIGEGFKTQIETQLKLILTSYQQNFSNKDKFAEQNYYLLLKLVAQIKDAEIIKNFATQILSLVLDYQIEFFQTQIINFYLLNFLKKIQIYSYVGSNNELTKQFTQIFQKIFVQNIKQFNKILETNLDTDKKLEDKSINDKNSAEDSNNIEDETIKQKNDKNIIQQEENEENTQNQDNMEQQQQKNQVFQINLSQSVKFGDSNIYNSQNQQFQDNINTDIQQISNDKFAQSILAINMSLIYENLLILIYIYTFRQEIGNSQLIQVSLNSLDLLIQIELNHLIFKKQQQQNPLFQENNQTQKNNSNKTIDFSKQMNKYNNSINFNNNIEFPKIFKIQDLIRIGKLINMFLNQITLFKEQMLIINQISQTQLINVMLENMMLKQYQSQVFSFNTISNLIESLGFPFLKLTLQQCYLLIQKYNNLISSQKINKKSVNFYIIISLLESIYEILFKAELPGFKTSEKITETKEFLVQILTELLIGKQLQQIQNNIIQLLLRFSIETQNLWLESRIIFLFYNFDLMEDRNEEVKEDILKSLEDLFKKHLQTIEIQQQLQKKEGQQKKKKLTTIQNLTQQSNLQQ</sequence>
<dbReference type="Gene3D" id="1.25.10.10">
    <property type="entry name" value="Leucine-rich Repeat Variant"/>
    <property type="match status" value="1"/>
</dbReference>
<dbReference type="Proteomes" id="UP000054937">
    <property type="component" value="Unassembled WGS sequence"/>
</dbReference>
<evidence type="ECO:0000256" key="5">
    <source>
        <dbReference type="SAM" id="MobiDB-lite"/>
    </source>
</evidence>
<dbReference type="OMA" id="TETIEWQ"/>
<feature type="compositionally biased region" description="Low complexity" evidence="5">
    <location>
        <begin position="1083"/>
        <end position="1101"/>
    </location>
</feature>
<dbReference type="GO" id="GO:0005768">
    <property type="term" value="C:endosome"/>
    <property type="evidence" value="ECO:0007669"/>
    <property type="project" value="UniProtKB-SubCell"/>
</dbReference>
<proteinExistence type="predicted"/>
<comment type="caution">
    <text evidence="6">The sequence shown here is derived from an EMBL/GenBank/DDBJ whole genome shotgun (WGS) entry which is preliminary data.</text>
</comment>
<evidence type="ECO:0000256" key="3">
    <source>
        <dbReference type="ARBA" id="ARBA00004656"/>
    </source>
</evidence>
<reference evidence="6 7" key="1">
    <citation type="journal article" date="2015" name="Sci. Rep.">
        <title>Genome of the facultative scuticociliatosis pathogen Pseudocohnilembus persalinus provides insight into its virulence through horizontal gene transfer.</title>
        <authorList>
            <person name="Xiong J."/>
            <person name="Wang G."/>
            <person name="Cheng J."/>
            <person name="Tian M."/>
            <person name="Pan X."/>
            <person name="Warren A."/>
            <person name="Jiang C."/>
            <person name="Yuan D."/>
            <person name="Miao W."/>
        </authorList>
    </citation>
    <scope>NUCLEOTIDE SEQUENCE [LARGE SCALE GENOMIC DNA]</scope>
    <source>
        <strain evidence="6">36N120E</strain>
    </source>
</reference>
<gene>
    <name evidence="6" type="ORF">PPERSA_05484</name>
</gene>
<name>A0A0V0R8Y0_PSEPJ</name>
<protein>
    <submittedName>
        <fullName evidence="6">Armadillo-type fold</fullName>
    </submittedName>
</protein>
<dbReference type="SUPFAM" id="SSF48371">
    <property type="entry name" value="ARM repeat"/>
    <property type="match status" value="1"/>
</dbReference>
<comment type="subcellular location">
    <subcellularLocation>
        <location evidence="1">Endomembrane system</location>
        <topology evidence="1">Multi-pass membrane protein</topology>
    </subcellularLocation>
    <subcellularLocation>
        <location evidence="2">Endosome</location>
    </subcellularLocation>
    <subcellularLocation>
        <location evidence="3">Lysosome membrane</location>
    </subcellularLocation>
</comment>
<keyword evidence="4" id="KW-0175">Coiled coil</keyword>
<keyword evidence="7" id="KW-1185">Reference proteome</keyword>